<protein>
    <submittedName>
        <fullName evidence="1">Uncharacterized protein</fullName>
    </submittedName>
</protein>
<organism evidence="1 2">
    <name type="scientific">Arthrobacter phage Atraxa</name>
    <dbReference type="NCBI Taxonomy" id="2419947"/>
    <lineage>
        <taxon>Viruses</taxon>
        <taxon>Duplodnaviria</taxon>
        <taxon>Heunggongvirae</taxon>
        <taxon>Uroviricota</taxon>
        <taxon>Caudoviricetes</taxon>
        <taxon>Atraxavirus</taxon>
        <taxon>Atraxavirus atraxa</taxon>
    </lineage>
</organism>
<accession>A0A3G2KDK0</accession>
<dbReference type="GeneID" id="77924954"/>
<evidence type="ECO:0000313" key="2">
    <source>
        <dbReference type="Proteomes" id="UP000276426"/>
    </source>
</evidence>
<proteinExistence type="predicted"/>
<name>A0A3G2KDK0_9CAUD</name>
<keyword evidence="2" id="KW-1185">Reference proteome</keyword>
<evidence type="ECO:0000313" key="1">
    <source>
        <dbReference type="EMBL" id="AYN56975.1"/>
    </source>
</evidence>
<dbReference type="Proteomes" id="UP000276426">
    <property type="component" value="Segment"/>
</dbReference>
<dbReference type="EMBL" id="MH834597">
    <property type="protein sequence ID" value="AYN56975.1"/>
    <property type="molecule type" value="Genomic_DNA"/>
</dbReference>
<sequence length="84" mass="9400">MRRPNYRTGTTVGAPMSHEQQFTDDMTDLIHAAADLNEIEERGDAGSWEASNAYQQVLVAFQTARTSFAALEQSEAGHERSRRD</sequence>
<dbReference type="RefSeq" id="YP_010649406.1">
    <property type="nucleotide sequence ID" value="NC_070767.1"/>
</dbReference>
<reference evidence="1 2" key="1">
    <citation type="submission" date="2018-09" db="EMBL/GenBank/DDBJ databases">
        <authorList>
            <person name="Fryberger R.B."/>
            <person name="Stoner T.H."/>
            <person name="Garlena R.A."/>
            <person name="Russell D.A."/>
            <person name="Pope W.H."/>
            <person name="Jacobs-Sera D."/>
            <person name="Hatfull G.F."/>
        </authorList>
    </citation>
    <scope>NUCLEOTIDE SEQUENCE [LARGE SCALE GENOMIC DNA]</scope>
</reference>
<dbReference type="KEGG" id="vg:77924954"/>
<gene>
    <name evidence="1" type="primary">22</name>
    <name evidence="1" type="ORF">PBI_ATRAXA_22</name>
</gene>